<evidence type="ECO:0000313" key="6">
    <source>
        <dbReference type="EMBL" id="EST55884.1"/>
    </source>
</evidence>
<dbReference type="PROSITE" id="PS51194">
    <property type="entry name" value="HELICASE_CTER"/>
    <property type="match status" value="1"/>
</dbReference>
<keyword evidence="2" id="KW-0862">Zinc</keyword>
<dbReference type="GO" id="GO:0004386">
    <property type="term" value="F:helicase activity"/>
    <property type="evidence" value="ECO:0007669"/>
    <property type="project" value="UniProtKB-KW"/>
</dbReference>
<accession>V6MBF7</accession>
<dbReference type="InterPro" id="IPR027417">
    <property type="entry name" value="P-loop_NTPase"/>
</dbReference>
<dbReference type="eggNOG" id="COG4715">
    <property type="taxonomic scope" value="Bacteria"/>
</dbReference>
<dbReference type="eggNOG" id="COG0553">
    <property type="taxonomic scope" value="Bacteria"/>
</dbReference>
<evidence type="ECO:0000313" key="7">
    <source>
        <dbReference type="Proteomes" id="UP000017973"/>
    </source>
</evidence>
<dbReference type="EMBL" id="AYJU01000001">
    <property type="protein sequence ID" value="EST55884.1"/>
    <property type="molecule type" value="Genomic_DNA"/>
</dbReference>
<dbReference type="SMART" id="SM00487">
    <property type="entry name" value="DEXDc"/>
    <property type="match status" value="1"/>
</dbReference>
<keyword evidence="7" id="KW-1185">Reference proteome</keyword>
<evidence type="ECO:0000259" key="4">
    <source>
        <dbReference type="PROSITE" id="PS51192"/>
    </source>
</evidence>
<dbReference type="PATRIC" id="fig|1408254.3.peg.158"/>
<feature type="domain" description="SWIM-type" evidence="3">
    <location>
        <begin position="69"/>
        <end position="108"/>
    </location>
</feature>
<proteinExistence type="predicted"/>
<organism evidence="6 7">
    <name type="scientific">Brevibacillus panacihumi W25</name>
    <dbReference type="NCBI Taxonomy" id="1408254"/>
    <lineage>
        <taxon>Bacteria</taxon>
        <taxon>Bacillati</taxon>
        <taxon>Bacillota</taxon>
        <taxon>Bacilli</taxon>
        <taxon>Bacillales</taxon>
        <taxon>Paenibacillaceae</taxon>
        <taxon>Brevibacillus</taxon>
    </lineage>
</organism>
<comment type="caution">
    <text evidence="6">The sequence shown here is derived from an EMBL/GenBank/DDBJ whole genome shotgun (WGS) entry which is preliminary data.</text>
</comment>
<dbReference type="PROSITE" id="PS51192">
    <property type="entry name" value="HELICASE_ATP_BIND_1"/>
    <property type="match status" value="1"/>
</dbReference>
<protein>
    <submittedName>
        <fullName evidence="6">Helicase SNF</fullName>
    </submittedName>
</protein>
<dbReference type="HOGENOM" id="CLU_000315_21_1_9"/>
<evidence type="ECO:0000259" key="3">
    <source>
        <dbReference type="PROSITE" id="PS50966"/>
    </source>
</evidence>
<dbReference type="PROSITE" id="PS50966">
    <property type="entry name" value="ZF_SWIM"/>
    <property type="match status" value="1"/>
</dbReference>
<keyword evidence="1" id="KW-0378">Hydrolase</keyword>
<feature type="domain" description="Helicase C-terminal" evidence="5">
    <location>
        <begin position="944"/>
        <end position="1101"/>
    </location>
</feature>
<feature type="domain" description="Helicase ATP-binding" evidence="4">
    <location>
        <begin position="671"/>
        <end position="834"/>
    </location>
</feature>
<dbReference type="Gene3D" id="3.40.50.300">
    <property type="entry name" value="P-loop containing nucleotide triphosphate hydrolases"/>
    <property type="match status" value="1"/>
</dbReference>
<keyword evidence="2" id="KW-0863">Zinc-finger</keyword>
<dbReference type="FunFam" id="3.40.50.300:FF:000533">
    <property type="entry name" value="Helicase, Snf2 family"/>
    <property type="match status" value="1"/>
</dbReference>
<dbReference type="Proteomes" id="UP000017973">
    <property type="component" value="Unassembled WGS sequence"/>
</dbReference>
<dbReference type="Pfam" id="PF04434">
    <property type="entry name" value="SWIM"/>
    <property type="match status" value="1"/>
</dbReference>
<dbReference type="InterPro" id="IPR000330">
    <property type="entry name" value="SNF2_N"/>
</dbReference>
<dbReference type="Gene3D" id="3.40.50.10810">
    <property type="entry name" value="Tandem AAA-ATPase domain"/>
    <property type="match status" value="1"/>
</dbReference>
<dbReference type="AlphaFoldDB" id="V6MBF7"/>
<gene>
    <name evidence="6" type="ORF">T458_00765</name>
</gene>
<dbReference type="GO" id="GO:0016787">
    <property type="term" value="F:hydrolase activity"/>
    <property type="evidence" value="ECO:0007669"/>
    <property type="project" value="UniProtKB-KW"/>
</dbReference>
<dbReference type="PANTHER" id="PTHR10799">
    <property type="entry name" value="SNF2/RAD54 HELICASE FAMILY"/>
    <property type="match status" value="1"/>
</dbReference>
<reference evidence="6 7" key="1">
    <citation type="journal article" date="2014" name="Genome Announc.">
        <title>Draft Genome Sequence of Brevibacillus panacihumi Strain W25, a Halotolerant Hydrocarbon-Degrading Bacterium.</title>
        <authorList>
            <person name="Wang X."/>
            <person name="Jin D."/>
            <person name="Zhou L."/>
            <person name="Wu L."/>
            <person name="An W."/>
            <person name="Chen Y."/>
            <person name="Zhao L."/>
        </authorList>
    </citation>
    <scope>NUCLEOTIDE SEQUENCE [LARGE SCALE GENOMIC DNA]</scope>
    <source>
        <strain evidence="6 7">W25</strain>
    </source>
</reference>
<dbReference type="Pfam" id="PF00271">
    <property type="entry name" value="Helicase_C"/>
    <property type="match status" value="1"/>
</dbReference>
<evidence type="ECO:0000256" key="1">
    <source>
        <dbReference type="ARBA" id="ARBA00022801"/>
    </source>
</evidence>
<keyword evidence="6" id="KW-0067">ATP-binding</keyword>
<dbReference type="Pfam" id="PF00176">
    <property type="entry name" value="SNF2-rel_dom"/>
    <property type="match status" value="1"/>
</dbReference>
<dbReference type="GO" id="GO:0008270">
    <property type="term" value="F:zinc ion binding"/>
    <property type="evidence" value="ECO:0007669"/>
    <property type="project" value="UniProtKB-KW"/>
</dbReference>
<keyword evidence="2" id="KW-0479">Metal-binding</keyword>
<dbReference type="SMART" id="SM00490">
    <property type="entry name" value="HELICc"/>
    <property type="match status" value="1"/>
</dbReference>
<dbReference type="STRING" id="1408254.T458_00765"/>
<keyword evidence="6" id="KW-0547">Nucleotide-binding</keyword>
<name>V6MBF7_9BACL</name>
<dbReference type="Pfam" id="PF08455">
    <property type="entry name" value="SNF2_assoc"/>
    <property type="match status" value="1"/>
</dbReference>
<evidence type="ECO:0000259" key="5">
    <source>
        <dbReference type="PROSITE" id="PS51194"/>
    </source>
</evidence>
<dbReference type="InterPro" id="IPR038718">
    <property type="entry name" value="SNF2-like_sf"/>
</dbReference>
<dbReference type="InterPro" id="IPR007527">
    <property type="entry name" value="Znf_SWIM"/>
</dbReference>
<dbReference type="InterPro" id="IPR013663">
    <property type="entry name" value="Helicase_SWF/SNF/SWI_bac"/>
</dbReference>
<dbReference type="InterPro" id="IPR049730">
    <property type="entry name" value="SNF2/RAD54-like_C"/>
</dbReference>
<sequence length="1112" mass="128433">MKDLQPGKSIDRKEPTMAFHLTRQEIRLLCGRLAYEKGEAYVRERKVGLTHIDHDYGVYEAVVSGREDFAVSIEFAQDRSMDASCTCPSLSSYDHHCQHIAAVLIHLHERMEHGTLLRPYLSTTATQGGRDGLRLHAAKSMLDLFQGQGKEESAKQIGRVRFDSRETLEVEFTVRPYPYGYRQLLFGIEMRLGSKRLYIVQKMRDFLNRIARKEAFVFSKHFTFEPLEHCFERENEEVIQLLLEIYQHEAMFREAINNSAQIGYAGMRNAERILLIPPVFWERMLSALQKAPLVKWVQGDQEYHGIELGEGNLPLSFSFTQDEEGRQEEYQMSVKGLDRLTILEAYGMAQYEGALYKLGSEPCKRLFKLKQIMEKANAERIVIEPEQLSPFIEQVVPGLMKLGEVQIAPAISDRIVKTPLQAKLYLDRIRDRLLAGLEFHYGQVMINPLEEKEPKQPHFQILIRDVEKEEKILEIMQNSMFTQTEAGYFLENEEAEYHFLYHVVPKLEKLVQVYATSAVKTRLHPGQVGAKVKVELKERTNWLDVQFEFAGIPESEIRQLLHSVEEKRRYYRLPNGSLLPLEGEEFQEIGRFLDAMSIRQADLKGGEVRLPLIRGMRFLDADQQGRTVQLGKSFRKLLENMRHPDNLDFPLPDSLQHVLRDYQRYGFQWMKTLAHYGFGGILADDMGLGKTLQSIAFLVSVLPEIREQKLPALIVAPASVVYNWYHELRKFAPQVKAVVADGTKEEREQRYRETAEVDVIITSYPLVRRDHDHFAKSRFHSLILDEAQAFKNHATQTAHAVKQIQAEYRFALTGTPIENRLEELWSIYDAVFPALFPSRKAFNELPSEIVAKRIKPFLLRRVKRDVLQELPEKIESIQTSDLLPEQKKLYLSYLVKLQQETLKHLQEKGFQKNRIKILAGLTRLRQLCCHPALFVEEYTGSSAKFEQLLDTLEECRQAGRRVLVFSQFTEMLGIIGRTLGELGIPYFYLDGQTPVRERVPLCQRFNEGEGDLFLISLKAGGTGLNLTGADTVILYDLWWNPAVEEQATDRAHRIGQKKIVQVIRLVTQGTVEEKMYDLQQKKKHLIDEVIQPGEEALSALTEQEIREILQLE</sequence>
<evidence type="ECO:0000256" key="2">
    <source>
        <dbReference type="PROSITE-ProRule" id="PRU00325"/>
    </source>
</evidence>
<dbReference type="InterPro" id="IPR014001">
    <property type="entry name" value="Helicase_ATP-bd"/>
</dbReference>
<dbReference type="SUPFAM" id="SSF52540">
    <property type="entry name" value="P-loop containing nucleoside triphosphate hydrolases"/>
    <property type="match status" value="2"/>
</dbReference>
<dbReference type="GO" id="GO:0005524">
    <property type="term" value="F:ATP binding"/>
    <property type="evidence" value="ECO:0007669"/>
    <property type="project" value="InterPro"/>
</dbReference>
<dbReference type="InterPro" id="IPR001650">
    <property type="entry name" value="Helicase_C-like"/>
</dbReference>
<dbReference type="CDD" id="cd18793">
    <property type="entry name" value="SF2_C_SNF"/>
    <property type="match status" value="1"/>
</dbReference>
<keyword evidence="6" id="KW-0347">Helicase</keyword>